<accession>A0A6A5TKJ9</accession>
<dbReference type="EMBL" id="ML977007">
    <property type="protein sequence ID" value="KAF1952918.1"/>
    <property type="molecule type" value="Genomic_DNA"/>
</dbReference>
<name>A0A6A5TKJ9_9PLEO</name>
<gene>
    <name evidence="2" type="ORF">CC80DRAFT_168729</name>
</gene>
<proteinExistence type="predicted"/>
<dbReference type="Proteomes" id="UP000800035">
    <property type="component" value="Unassembled WGS sequence"/>
</dbReference>
<evidence type="ECO:0000256" key="1">
    <source>
        <dbReference type="SAM" id="MobiDB-lite"/>
    </source>
</evidence>
<reference evidence="2" key="1">
    <citation type="journal article" date="2020" name="Stud. Mycol.">
        <title>101 Dothideomycetes genomes: a test case for predicting lifestyles and emergence of pathogens.</title>
        <authorList>
            <person name="Haridas S."/>
            <person name="Albert R."/>
            <person name="Binder M."/>
            <person name="Bloem J."/>
            <person name="Labutti K."/>
            <person name="Salamov A."/>
            <person name="Andreopoulos B."/>
            <person name="Baker S."/>
            <person name="Barry K."/>
            <person name="Bills G."/>
            <person name="Bluhm B."/>
            <person name="Cannon C."/>
            <person name="Castanera R."/>
            <person name="Culley D."/>
            <person name="Daum C."/>
            <person name="Ezra D."/>
            <person name="Gonzalez J."/>
            <person name="Henrissat B."/>
            <person name="Kuo A."/>
            <person name="Liang C."/>
            <person name="Lipzen A."/>
            <person name="Lutzoni F."/>
            <person name="Magnuson J."/>
            <person name="Mondo S."/>
            <person name="Nolan M."/>
            <person name="Ohm R."/>
            <person name="Pangilinan J."/>
            <person name="Park H.-J."/>
            <person name="Ramirez L."/>
            <person name="Alfaro M."/>
            <person name="Sun H."/>
            <person name="Tritt A."/>
            <person name="Yoshinaga Y."/>
            <person name="Zwiers L.-H."/>
            <person name="Turgeon B."/>
            <person name="Goodwin S."/>
            <person name="Spatafora J."/>
            <person name="Crous P."/>
            <person name="Grigoriev I."/>
        </authorList>
    </citation>
    <scope>NUCLEOTIDE SEQUENCE</scope>
    <source>
        <strain evidence="2">CBS 675.92</strain>
    </source>
</reference>
<organism evidence="2 3">
    <name type="scientific">Byssothecium circinans</name>
    <dbReference type="NCBI Taxonomy" id="147558"/>
    <lineage>
        <taxon>Eukaryota</taxon>
        <taxon>Fungi</taxon>
        <taxon>Dikarya</taxon>
        <taxon>Ascomycota</taxon>
        <taxon>Pezizomycotina</taxon>
        <taxon>Dothideomycetes</taxon>
        <taxon>Pleosporomycetidae</taxon>
        <taxon>Pleosporales</taxon>
        <taxon>Massarineae</taxon>
        <taxon>Massarinaceae</taxon>
        <taxon>Byssothecium</taxon>
    </lineage>
</organism>
<feature type="region of interest" description="Disordered" evidence="1">
    <location>
        <begin position="1"/>
        <end position="30"/>
    </location>
</feature>
<evidence type="ECO:0000313" key="3">
    <source>
        <dbReference type="Proteomes" id="UP000800035"/>
    </source>
</evidence>
<keyword evidence="3" id="KW-1185">Reference proteome</keyword>
<evidence type="ECO:0000313" key="2">
    <source>
        <dbReference type="EMBL" id="KAF1952918.1"/>
    </source>
</evidence>
<dbReference type="AlphaFoldDB" id="A0A6A5TKJ9"/>
<sequence length="104" mass="11293">MLSNTPSLCYPVMSTSTPSSLPPPTPRTPSSHNPLLITIIAVVTPSVCQPTQPNNQEDKLLIVMFSPPTSCRHRHAFDFPVFSLEEAASLIIAVAHDFRGVEPV</sequence>
<protein>
    <submittedName>
        <fullName evidence="2">Uncharacterized protein</fullName>
    </submittedName>
</protein>